<dbReference type="InterPro" id="IPR001829">
    <property type="entry name" value="Pili_assmbl_chaperone_bac"/>
</dbReference>
<feature type="domain" description="Pili assembly chaperone C-terminal" evidence="8">
    <location>
        <begin position="161"/>
        <end position="217"/>
    </location>
</feature>
<feature type="chain" id="PRO_5003921872" evidence="6">
    <location>
        <begin position="21"/>
        <end position="224"/>
    </location>
</feature>
<dbReference type="Pfam" id="PF02753">
    <property type="entry name" value="PapD_C"/>
    <property type="match status" value="1"/>
</dbReference>
<evidence type="ECO:0000256" key="1">
    <source>
        <dbReference type="ARBA" id="ARBA00004418"/>
    </source>
</evidence>
<dbReference type="Proteomes" id="UP000010290">
    <property type="component" value="Chromosome"/>
</dbReference>
<evidence type="ECO:0000256" key="3">
    <source>
        <dbReference type="ARBA" id="ARBA00022729"/>
    </source>
</evidence>
<evidence type="ECO:0000259" key="8">
    <source>
        <dbReference type="Pfam" id="PF02753"/>
    </source>
</evidence>
<dbReference type="EMBL" id="AKKN01000003">
    <property type="protein sequence ID" value="EKT60852.1"/>
    <property type="molecule type" value="Genomic_DNA"/>
</dbReference>
<sequence length="224" mass="25456">MIKLKFLFFFLLAFPFVTQAGVGLSQTRIIIEGASHSASISARNEDDKPYLVANFITQQLDSKTPTEGLFVITPSIFKLTPKQRNIIKIKAISSKFPKDRESMYYFHSRNIPELNENDGMKVGLENIIKVFYRPENLPMQQETAFKNIKIKSTESGIKLLNDSPYYVNLAGLFVNSKRVKLNKKNNVLAPFSEMSYPSEMKNGTVKWAVINDLGGYDEYHGTVQ</sequence>
<dbReference type="PANTHER" id="PTHR30251:SF2">
    <property type="entry name" value="FIMBRIAL CHAPERONE YADV-RELATED"/>
    <property type="match status" value="1"/>
</dbReference>
<dbReference type="GO" id="GO:0030288">
    <property type="term" value="C:outer membrane-bounded periplasmic space"/>
    <property type="evidence" value="ECO:0007669"/>
    <property type="project" value="InterPro"/>
</dbReference>
<dbReference type="Gene3D" id="2.60.40.10">
    <property type="entry name" value="Immunoglobulins"/>
    <property type="match status" value="2"/>
</dbReference>
<dbReference type="HOGENOM" id="CLU_070768_2_1_6"/>
<keyword evidence="5" id="KW-0143">Chaperone</keyword>
<gene>
    <name evidence="9" type="ORF">OO7_02106</name>
</gene>
<keyword evidence="10" id="KW-1185">Reference proteome</keyword>
<dbReference type="PANTHER" id="PTHR30251">
    <property type="entry name" value="PILUS ASSEMBLY CHAPERONE"/>
    <property type="match status" value="1"/>
</dbReference>
<dbReference type="SUPFAM" id="SSF49354">
    <property type="entry name" value="PapD-like"/>
    <property type="match status" value="1"/>
</dbReference>
<keyword evidence="4" id="KW-0574">Periplasm</keyword>
<proteinExistence type="inferred from homology"/>
<dbReference type="PATRIC" id="fig|1141660.3.peg.421"/>
<dbReference type="AlphaFoldDB" id="K8WTV6"/>
<evidence type="ECO:0000313" key="9">
    <source>
        <dbReference type="EMBL" id="EKT60852.1"/>
    </source>
</evidence>
<keyword evidence="3 6" id="KW-0732">Signal</keyword>
<dbReference type="InterPro" id="IPR050643">
    <property type="entry name" value="Periplasmic_pilus_chap"/>
</dbReference>
<dbReference type="RefSeq" id="WP_008914310.1">
    <property type="nucleotide sequence ID" value="NZ_CM001773.1"/>
</dbReference>
<dbReference type="InterPro" id="IPR016147">
    <property type="entry name" value="Pili_assmbl_chaperone_N"/>
</dbReference>
<name>K8WTV6_9GAMM</name>
<dbReference type="InterPro" id="IPR036316">
    <property type="entry name" value="Pili_assmbl_chap_C_dom_sf"/>
</dbReference>
<comment type="subcellular location">
    <subcellularLocation>
        <location evidence="1">Periplasm</location>
    </subcellularLocation>
</comment>
<dbReference type="InterPro" id="IPR016148">
    <property type="entry name" value="Pili_assmbl_chaperone_C"/>
</dbReference>
<evidence type="ECO:0000256" key="6">
    <source>
        <dbReference type="SAM" id="SignalP"/>
    </source>
</evidence>
<protein>
    <submittedName>
        <fullName evidence="9">Fimbrial chaperone</fullName>
    </submittedName>
</protein>
<feature type="domain" description="Pili assembly chaperone N-terminal" evidence="7">
    <location>
        <begin position="21"/>
        <end position="137"/>
    </location>
</feature>
<feature type="signal peptide" evidence="6">
    <location>
        <begin position="1"/>
        <end position="20"/>
    </location>
</feature>
<reference evidence="9 10" key="1">
    <citation type="journal article" date="2012" name="BMC Genomics">
        <title>Comparative genomics of bacteria in the genus Providencia isolated from wild Drosophila melanogaster.</title>
        <authorList>
            <person name="Galac M.R."/>
            <person name="Lazzaro B.P."/>
        </authorList>
    </citation>
    <scope>NUCLEOTIDE SEQUENCE [LARGE SCALE GENOMIC DNA]</scope>
    <source>
        <strain evidence="9 10">DSM 19967</strain>
    </source>
</reference>
<evidence type="ECO:0000313" key="10">
    <source>
        <dbReference type="Proteomes" id="UP000010290"/>
    </source>
</evidence>
<comment type="caution">
    <text evidence="9">The sequence shown here is derived from an EMBL/GenBank/DDBJ whole genome shotgun (WGS) entry which is preliminary data.</text>
</comment>
<dbReference type="OrthoDB" id="9131059at2"/>
<organism evidence="9 10">
    <name type="scientific">Providencia sneebia DSM 19967</name>
    <dbReference type="NCBI Taxonomy" id="1141660"/>
    <lineage>
        <taxon>Bacteria</taxon>
        <taxon>Pseudomonadati</taxon>
        <taxon>Pseudomonadota</taxon>
        <taxon>Gammaproteobacteria</taxon>
        <taxon>Enterobacterales</taxon>
        <taxon>Morganellaceae</taxon>
        <taxon>Providencia</taxon>
    </lineage>
</organism>
<evidence type="ECO:0000256" key="4">
    <source>
        <dbReference type="ARBA" id="ARBA00022764"/>
    </source>
</evidence>
<accession>K8WTV6</accession>
<evidence type="ECO:0000256" key="5">
    <source>
        <dbReference type="ARBA" id="ARBA00023186"/>
    </source>
</evidence>
<evidence type="ECO:0000259" key="7">
    <source>
        <dbReference type="Pfam" id="PF00345"/>
    </source>
</evidence>
<dbReference type="PRINTS" id="PR00969">
    <property type="entry name" value="CHAPERONPILI"/>
</dbReference>
<dbReference type="GO" id="GO:0071555">
    <property type="term" value="P:cell wall organization"/>
    <property type="evidence" value="ECO:0007669"/>
    <property type="project" value="InterPro"/>
</dbReference>
<comment type="similarity">
    <text evidence="2">Belongs to the periplasmic pilus chaperone family.</text>
</comment>
<dbReference type="InterPro" id="IPR013783">
    <property type="entry name" value="Ig-like_fold"/>
</dbReference>
<dbReference type="SUPFAM" id="SSF49584">
    <property type="entry name" value="Periplasmic chaperone C-domain"/>
    <property type="match status" value="1"/>
</dbReference>
<evidence type="ECO:0000256" key="2">
    <source>
        <dbReference type="ARBA" id="ARBA00007399"/>
    </source>
</evidence>
<dbReference type="Pfam" id="PF00345">
    <property type="entry name" value="PapD_N"/>
    <property type="match status" value="1"/>
</dbReference>
<dbReference type="InterPro" id="IPR008962">
    <property type="entry name" value="PapD-like_sf"/>
</dbReference>